<accession>A0A7T5JQ32</accession>
<keyword evidence="1" id="KW-0812">Transmembrane</keyword>
<evidence type="ECO:0000313" key="5">
    <source>
        <dbReference type="Proteomes" id="UP000677234"/>
    </source>
</evidence>
<evidence type="ECO:0000313" key="3">
    <source>
        <dbReference type="EMBL" id="QUO43091.1"/>
    </source>
</evidence>
<dbReference type="AlphaFoldDB" id="A0A7T5JQ32"/>
<keyword evidence="5" id="KW-1185">Reference proteome</keyword>
<dbReference type="RefSeq" id="WP_198829572.1">
    <property type="nucleotide sequence ID" value="NZ_CP066308.1"/>
</dbReference>
<reference evidence="3" key="2">
    <citation type="submission" date="2021-04" db="EMBL/GenBank/DDBJ databases">
        <title>Brevibacillus composti FJAT-54423, complete genome.</title>
        <authorList>
            <person name="Tang R."/>
        </authorList>
    </citation>
    <scope>NUCLEOTIDE SEQUENCE</scope>
    <source>
        <strain evidence="3">FJAT-54424</strain>
    </source>
</reference>
<dbReference type="EMBL" id="CP066308">
    <property type="protein sequence ID" value="QQE76063.1"/>
    <property type="molecule type" value="Genomic_DNA"/>
</dbReference>
<name>A0A7T5JQ32_9BACL</name>
<protein>
    <submittedName>
        <fullName evidence="2">Uncharacterized protein</fullName>
    </submittedName>
</protein>
<dbReference type="Proteomes" id="UP000595847">
    <property type="component" value="Chromosome"/>
</dbReference>
<feature type="transmembrane region" description="Helical" evidence="1">
    <location>
        <begin position="30"/>
        <end position="49"/>
    </location>
</feature>
<dbReference type="KEGG" id="bcop:JD108_09460"/>
<dbReference type="Proteomes" id="UP000677234">
    <property type="component" value="Chromosome"/>
</dbReference>
<reference evidence="2 4" key="1">
    <citation type="submission" date="2020-12" db="EMBL/GenBank/DDBJ databases">
        <title>strain FJAT-54423T represents a novel species of the genus Brevibacillus.</title>
        <authorList>
            <person name="Tang R."/>
        </authorList>
    </citation>
    <scope>NUCLEOTIDE SEQUENCE [LARGE SCALE GENOMIC DNA]</scope>
    <source>
        <strain evidence="2 4">FJAT-54423</strain>
    </source>
</reference>
<dbReference type="EMBL" id="CP073708">
    <property type="protein sequence ID" value="QUO43091.1"/>
    <property type="molecule type" value="Genomic_DNA"/>
</dbReference>
<proteinExistence type="predicted"/>
<keyword evidence="1" id="KW-1133">Transmembrane helix</keyword>
<organism evidence="2 4">
    <name type="scientific">Brevibacillus composti</name>
    <dbReference type="NCBI Taxonomy" id="2796470"/>
    <lineage>
        <taxon>Bacteria</taxon>
        <taxon>Bacillati</taxon>
        <taxon>Bacillota</taxon>
        <taxon>Bacilli</taxon>
        <taxon>Bacillales</taxon>
        <taxon>Paenibacillaceae</taxon>
        <taxon>Brevibacillus</taxon>
    </lineage>
</organism>
<keyword evidence="1" id="KW-0472">Membrane</keyword>
<evidence type="ECO:0000313" key="4">
    <source>
        <dbReference type="Proteomes" id="UP000595847"/>
    </source>
</evidence>
<evidence type="ECO:0000256" key="1">
    <source>
        <dbReference type="SAM" id="Phobius"/>
    </source>
</evidence>
<gene>
    <name evidence="2" type="ORF">JD108_09460</name>
    <name evidence="3" type="ORF">KDJ56_09155</name>
</gene>
<evidence type="ECO:0000313" key="2">
    <source>
        <dbReference type="EMBL" id="QQE76063.1"/>
    </source>
</evidence>
<sequence>MNNQIFTAFFLLLLAITLIRDIVRRDQFPAVLRRVIFGLYGLTILLWIIGDQRVRLSPRLNAMISEFEMQVKNWMFNWY</sequence>